<feature type="domain" description="DUF1468" evidence="2">
    <location>
        <begin position="10"/>
        <end position="154"/>
    </location>
</feature>
<sequence length="168" mass="18325">MTHRSDLFTGGFFVALGLFLIAFALPMRPPAHVPYGPGFFPAIVGALMISIGLLVAWQSRHGSADDAGGVVIRDEVIPRKERAGPRLAIAAFVLTPVAFVMLVPFLGFLIAMPLIMGTLIGLLRGRWVSSFIVAIIVTLLLQTMFQEVMRVPLPWGLLEPWSGVLTWM</sequence>
<feature type="transmembrane region" description="Helical" evidence="1">
    <location>
        <begin position="39"/>
        <end position="57"/>
    </location>
</feature>
<feature type="transmembrane region" description="Helical" evidence="1">
    <location>
        <begin position="87"/>
        <end position="115"/>
    </location>
</feature>
<dbReference type="EMBL" id="CP118246">
    <property type="protein sequence ID" value="WDR02170.1"/>
    <property type="molecule type" value="Genomic_DNA"/>
</dbReference>
<protein>
    <submittedName>
        <fullName evidence="3">Tripartite tricarboxylate transporter TctB family protein</fullName>
    </submittedName>
</protein>
<organism evidence="3 4">
    <name type="scientific">Devosia algicola</name>
    <dbReference type="NCBI Taxonomy" id="3026418"/>
    <lineage>
        <taxon>Bacteria</taxon>
        <taxon>Pseudomonadati</taxon>
        <taxon>Pseudomonadota</taxon>
        <taxon>Alphaproteobacteria</taxon>
        <taxon>Hyphomicrobiales</taxon>
        <taxon>Devosiaceae</taxon>
        <taxon>Devosia</taxon>
    </lineage>
</organism>
<keyword evidence="4" id="KW-1185">Reference proteome</keyword>
<keyword evidence="1" id="KW-0812">Transmembrane</keyword>
<name>A0ABY7YM64_9HYPH</name>
<reference evidence="3 4" key="1">
    <citation type="submission" date="2023-02" db="EMBL/GenBank/DDBJ databases">
        <title>Devosia algicola sp. nov., isolated from the phycosphere of marine algae.</title>
        <authorList>
            <person name="Kim J.M."/>
            <person name="Lee J.K."/>
            <person name="Choi B.J."/>
            <person name="Bayburt H."/>
            <person name="Jeon C.O."/>
        </authorList>
    </citation>
    <scope>NUCLEOTIDE SEQUENCE [LARGE SCALE GENOMIC DNA]</scope>
    <source>
        <strain evidence="3 4">G20-9</strain>
    </source>
</reference>
<evidence type="ECO:0000259" key="2">
    <source>
        <dbReference type="Pfam" id="PF07331"/>
    </source>
</evidence>
<feature type="transmembrane region" description="Helical" evidence="1">
    <location>
        <begin position="7"/>
        <end position="27"/>
    </location>
</feature>
<dbReference type="RefSeq" id="WP_282218577.1">
    <property type="nucleotide sequence ID" value="NZ_CP118246.1"/>
</dbReference>
<keyword evidence="1" id="KW-0472">Membrane</keyword>
<evidence type="ECO:0000313" key="4">
    <source>
        <dbReference type="Proteomes" id="UP001220530"/>
    </source>
</evidence>
<feature type="transmembrane region" description="Helical" evidence="1">
    <location>
        <begin position="127"/>
        <end position="145"/>
    </location>
</feature>
<dbReference type="InterPro" id="IPR009936">
    <property type="entry name" value="DUF1468"/>
</dbReference>
<accession>A0ABY7YM64</accession>
<evidence type="ECO:0000313" key="3">
    <source>
        <dbReference type="EMBL" id="WDR02170.1"/>
    </source>
</evidence>
<evidence type="ECO:0000256" key="1">
    <source>
        <dbReference type="SAM" id="Phobius"/>
    </source>
</evidence>
<dbReference type="Pfam" id="PF07331">
    <property type="entry name" value="TctB"/>
    <property type="match status" value="1"/>
</dbReference>
<keyword evidence="1" id="KW-1133">Transmembrane helix</keyword>
<gene>
    <name evidence="3" type="ORF">PSQ19_16190</name>
</gene>
<dbReference type="Proteomes" id="UP001220530">
    <property type="component" value="Chromosome"/>
</dbReference>
<proteinExistence type="predicted"/>